<keyword evidence="2" id="KW-0238">DNA-binding</keyword>
<dbReference type="AlphaFoldDB" id="A0A1G4XSU8"/>
<evidence type="ECO:0000259" key="4">
    <source>
        <dbReference type="PROSITE" id="PS01124"/>
    </source>
</evidence>
<gene>
    <name evidence="5" type="ORF">SAMN02927897_01375</name>
</gene>
<keyword evidence="1" id="KW-0805">Transcription regulation</keyword>
<dbReference type="PANTHER" id="PTHR47504:SF2">
    <property type="entry name" value="REGULATORY PROTEIN SOXS"/>
    <property type="match status" value="1"/>
</dbReference>
<keyword evidence="3" id="KW-0804">Transcription</keyword>
<reference evidence="5 6" key="1">
    <citation type="submission" date="2016-10" db="EMBL/GenBank/DDBJ databases">
        <authorList>
            <person name="Varghese N."/>
            <person name="Submissions S."/>
        </authorList>
    </citation>
    <scope>NUCLEOTIDE SEQUENCE [LARGE SCALE GENOMIC DNA]</scope>
    <source>
        <strain evidence="5 6">CGMCC 1.12102</strain>
    </source>
</reference>
<dbReference type="RefSeq" id="WP_017457099.1">
    <property type="nucleotide sequence ID" value="NZ_CP016337.1"/>
</dbReference>
<dbReference type="GO" id="GO:0043565">
    <property type="term" value="F:sequence-specific DNA binding"/>
    <property type="evidence" value="ECO:0007669"/>
    <property type="project" value="InterPro"/>
</dbReference>
<dbReference type="PRINTS" id="PR00032">
    <property type="entry name" value="HTHARAC"/>
</dbReference>
<name>A0A1G4XSU8_9ENTR</name>
<dbReference type="PROSITE" id="PS01124">
    <property type="entry name" value="HTH_ARAC_FAMILY_2"/>
    <property type="match status" value="1"/>
</dbReference>
<proteinExistence type="predicted"/>
<dbReference type="SUPFAM" id="SSF46689">
    <property type="entry name" value="Homeodomain-like"/>
    <property type="match status" value="2"/>
</dbReference>
<comment type="caution">
    <text evidence="5">The sequence shown here is derived from an EMBL/GenBank/DDBJ whole genome shotgun (WGS) entry which is preliminary data.</text>
</comment>
<evidence type="ECO:0000313" key="5">
    <source>
        <dbReference type="EMBL" id="SCX44286.1"/>
    </source>
</evidence>
<evidence type="ECO:0000256" key="2">
    <source>
        <dbReference type="ARBA" id="ARBA00023125"/>
    </source>
</evidence>
<organism evidence="5 6">
    <name type="scientific">Kosakonia sacchari</name>
    <dbReference type="NCBI Taxonomy" id="1158459"/>
    <lineage>
        <taxon>Bacteria</taxon>
        <taxon>Pseudomonadati</taxon>
        <taxon>Pseudomonadota</taxon>
        <taxon>Gammaproteobacteria</taxon>
        <taxon>Enterobacterales</taxon>
        <taxon>Enterobacteriaceae</taxon>
        <taxon>Kosakonia</taxon>
    </lineage>
</organism>
<dbReference type="GO" id="GO:0003700">
    <property type="term" value="F:DNA-binding transcription factor activity"/>
    <property type="evidence" value="ECO:0007669"/>
    <property type="project" value="InterPro"/>
</dbReference>
<feature type="domain" description="HTH araC/xylS-type" evidence="4">
    <location>
        <begin position="15"/>
        <end position="113"/>
    </location>
</feature>
<dbReference type="InterPro" id="IPR050959">
    <property type="entry name" value="MarA-like"/>
</dbReference>
<evidence type="ECO:0000256" key="3">
    <source>
        <dbReference type="ARBA" id="ARBA00023163"/>
    </source>
</evidence>
<accession>A0A1G4XSU8</accession>
<dbReference type="Proteomes" id="UP000183569">
    <property type="component" value="Unassembled WGS sequence"/>
</dbReference>
<sequence>MRKKSSLYLMSLTIQDILQWIESNIAEPLPLGVLAKKSGYSAWHFQRGFKQIAGMSPGVYIRYRRMVIAKALLSETHRSITDIALHLGYQQQSTFCRAFREQYQLTPRQYRLHAQEQATQE</sequence>
<dbReference type="Pfam" id="PF12833">
    <property type="entry name" value="HTH_18"/>
    <property type="match status" value="1"/>
</dbReference>
<dbReference type="InterPro" id="IPR018060">
    <property type="entry name" value="HTH_AraC"/>
</dbReference>
<evidence type="ECO:0000256" key="1">
    <source>
        <dbReference type="ARBA" id="ARBA00023015"/>
    </source>
</evidence>
<evidence type="ECO:0000313" key="6">
    <source>
        <dbReference type="Proteomes" id="UP000183569"/>
    </source>
</evidence>
<dbReference type="InterPro" id="IPR009057">
    <property type="entry name" value="Homeodomain-like_sf"/>
</dbReference>
<dbReference type="EMBL" id="FMUI01000003">
    <property type="protein sequence ID" value="SCX44286.1"/>
    <property type="molecule type" value="Genomic_DNA"/>
</dbReference>
<dbReference type="Gene3D" id="1.10.10.60">
    <property type="entry name" value="Homeodomain-like"/>
    <property type="match status" value="2"/>
</dbReference>
<dbReference type="PANTHER" id="PTHR47504">
    <property type="entry name" value="RIGHT ORIGIN-BINDING PROTEIN"/>
    <property type="match status" value="1"/>
</dbReference>
<dbReference type="PROSITE" id="PS00041">
    <property type="entry name" value="HTH_ARAC_FAMILY_1"/>
    <property type="match status" value="1"/>
</dbReference>
<dbReference type="InterPro" id="IPR020449">
    <property type="entry name" value="Tscrpt_reg_AraC-type_HTH"/>
</dbReference>
<dbReference type="GeneID" id="23844275"/>
<dbReference type="SMART" id="SM00342">
    <property type="entry name" value="HTH_ARAC"/>
    <property type="match status" value="1"/>
</dbReference>
<dbReference type="InterPro" id="IPR018062">
    <property type="entry name" value="HTH_AraC-typ_CS"/>
</dbReference>
<protein>
    <submittedName>
        <fullName evidence="5">AraC family transcriptional regulator, mar-sox-rob regulon activator</fullName>
    </submittedName>
</protein>